<evidence type="ECO:0000313" key="3">
    <source>
        <dbReference type="Proteomes" id="UP001363035"/>
    </source>
</evidence>
<evidence type="ECO:0000313" key="2">
    <source>
        <dbReference type="EMBL" id="MEI5983385.1"/>
    </source>
</evidence>
<feature type="domain" description="DUF2249" evidence="1">
    <location>
        <begin position="208"/>
        <end position="271"/>
    </location>
</feature>
<comment type="caution">
    <text evidence="2">The sequence shown here is derived from an EMBL/GenBank/DDBJ whole genome shotgun (WGS) entry which is preliminary data.</text>
</comment>
<reference evidence="2 3" key="1">
    <citation type="submission" date="2024-01" db="EMBL/GenBank/DDBJ databases">
        <title>Sphingobacterium tenebrionis sp. nov., a novel endophyte isolated from tenebrio molitor intestines.</title>
        <authorList>
            <person name="Zhang C."/>
        </authorList>
    </citation>
    <scope>NUCLEOTIDE SEQUENCE [LARGE SCALE GENOMIC DNA]</scope>
    <source>
        <strain evidence="2 3">PU5-4</strain>
    </source>
</reference>
<dbReference type="Proteomes" id="UP001363035">
    <property type="component" value="Unassembled WGS sequence"/>
</dbReference>
<protein>
    <submittedName>
        <fullName evidence="2">DUF2249 domain-containing protein</fullName>
    </submittedName>
</protein>
<name>A0ABU8I2F0_9SPHI</name>
<dbReference type="InterPro" id="IPR018720">
    <property type="entry name" value="DUF2249"/>
</dbReference>
<feature type="domain" description="DUF2249" evidence="1">
    <location>
        <begin position="103"/>
        <end position="160"/>
    </location>
</feature>
<dbReference type="Gene3D" id="1.10.3910.10">
    <property type="entry name" value="SP0561-like"/>
    <property type="match status" value="1"/>
</dbReference>
<gene>
    <name evidence="2" type="ORF">VJ786_00585</name>
</gene>
<sequence length="274" mass="31376">MRINQHTKISALIKANESSIDAIASIAKPLRKIKIPLLRKFLTPRVSIVEAASIAGCEVQDFKRVLVPLGFIWEEGEFAENAQQEVNKPEKPAWLEHAIIGKELDVRPILLGGQDPLKEILHTYNQVPPGSVFLLINSFIPHPLIPILEKKGARCFVEEMETGETPVYHCYFLKVQPLQELAEPISFSAIHELEEILKNYPSEKILFLDVRGLPMPQPMEQILMKLNNLQKAEILYVQHHKVPLYLMEELEKERFTMRIAEVGEGDVRILFYLK</sequence>
<dbReference type="Pfam" id="PF10006">
    <property type="entry name" value="DUF2249"/>
    <property type="match status" value="2"/>
</dbReference>
<proteinExistence type="predicted"/>
<dbReference type="EMBL" id="JAYLLN010000001">
    <property type="protein sequence ID" value="MEI5983385.1"/>
    <property type="molecule type" value="Genomic_DNA"/>
</dbReference>
<dbReference type="InterPro" id="IPR038062">
    <property type="entry name" value="ScdA-like_N_sf"/>
</dbReference>
<evidence type="ECO:0000259" key="1">
    <source>
        <dbReference type="Pfam" id="PF10006"/>
    </source>
</evidence>
<organism evidence="2 3">
    <name type="scientific">Sphingobacterium tenebrionis</name>
    <dbReference type="NCBI Taxonomy" id="3111775"/>
    <lineage>
        <taxon>Bacteria</taxon>
        <taxon>Pseudomonadati</taxon>
        <taxon>Bacteroidota</taxon>
        <taxon>Sphingobacteriia</taxon>
        <taxon>Sphingobacteriales</taxon>
        <taxon>Sphingobacteriaceae</taxon>
        <taxon>Sphingobacterium</taxon>
    </lineage>
</organism>
<accession>A0ABU8I2F0</accession>
<dbReference type="RefSeq" id="WP_336557018.1">
    <property type="nucleotide sequence ID" value="NZ_JAYLLN010000001.1"/>
</dbReference>
<keyword evidence="3" id="KW-1185">Reference proteome</keyword>